<dbReference type="OrthoDB" id="21470at2759"/>
<evidence type="ECO:0000313" key="4">
    <source>
        <dbReference type="WBParaSite" id="HPBE_0000931501-mRNA-1"/>
    </source>
</evidence>
<reference evidence="2 3" key="1">
    <citation type="submission" date="2018-11" db="EMBL/GenBank/DDBJ databases">
        <authorList>
            <consortium name="Pathogen Informatics"/>
        </authorList>
    </citation>
    <scope>NUCLEOTIDE SEQUENCE [LARGE SCALE GENOMIC DNA]</scope>
</reference>
<evidence type="ECO:0000313" key="2">
    <source>
        <dbReference type="EMBL" id="VDO80169.1"/>
    </source>
</evidence>
<dbReference type="WBParaSite" id="HPBE_0000931501-mRNA-1">
    <property type="protein sequence ID" value="HPBE_0000931501-mRNA-1"/>
    <property type="gene ID" value="HPBE_0000931501"/>
</dbReference>
<dbReference type="InterPro" id="IPR008942">
    <property type="entry name" value="ENTH_VHS"/>
</dbReference>
<organism evidence="3 4">
    <name type="scientific">Heligmosomoides polygyrus</name>
    <name type="common">Parasitic roundworm</name>
    <dbReference type="NCBI Taxonomy" id="6339"/>
    <lineage>
        <taxon>Eukaryota</taxon>
        <taxon>Metazoa</taxon>
        <taxon>Ecdysozoa</taxon>
        <taxon>Nematoda</taxon>
        <taxon>Chromadorea</taxon>
        <taxon>Rhabditida</taxon>
        <taxon>Rhabditina</taxon>
        <taxon>Rhabditomorpha</taxon>
        <taxon>Strongyloidea</taxon>
        <taxon>Heligmosomidae</taxon>
        <taxon>Heligmosomoides</taxon>
    </lineage>
</organism>
<dbReference type="PROSITE" id="PS51391">
    <property type="entry name" value="CID"/>
    <property type="match status" value="1"/>
</dbReference>
<dbReference type="AlphaFoldDB" id="A0A183FP22"/>
<dbReference type="InterPro" id="IPR006569">
    <property type="entry name" value="CID_dom"/>
</dbReference>
<dbReference type="EMBL" id="UZAH01026402">
    <property type="protein sequence ID" value="VDO80169.1"/>
    <property type="molecule type" value="Genomic_DNA"/>
</dbReference>
<keyword evidence="3" id="KW-1185">Reference proteome</keyword>
<feature type="domain" description="CID" evidence="1">
    <location>
        <begin position="1"/>
        <end position="55"/>
    </location>
</feature>
<protein>
    <submittedName>
        <fullName evidence="4">CID domain-containing protein</fullName>
    </submittedName>
</protein>
<sequence>MLSRYVPQMYAFTVELSTDGMMQQKLDKLIGVWEGHKYFNDQCFKQLRNPGQIYNSAKAVQAAEYAKVSSFE</sequence>
<evidence type="ECO:0000313" key="3">
    <source>
        <dbReference type="Proteomes" id="UP000050761"/>
    </source>
</evidence>
<accession>A0A3P7YSB7</accession>
<accession>A0A183FP22</accession>
<proteinExistence type="predicted"/>
<evidence type="ECO:0000259" key="1">
    <source>
        <dbReference type="PROSITE" id="PS51391"/>
    </source>
</evidence>
<name>A0A183FP22_HELPZ</name>
<gene>
    <name evidence="2" type="ORF">HPBE_LOCUS9316</name>
</gene>
<dbReference type="Gene3D" id="1.25.40.90">
    <property type="match status" value="1"/>
</dbReference>
<reference evidence="4" key="2">
    <citation type="submission" date="2019-09" db="UniProtKB">
        <authorList>
            <consortium name="WormBaseParasite"/>
        </authorList>
    </citation>
    <scope>IDENTIFICATION</scope>
</reference>
<dbReference type="Proteomes" id="UP000050761">
    <property type="component" value="Unassembled WGS sequence"/>
</dbReference>